<organism evidence="3 4">
    <name type="scientific">Nocardioides acrostichi</name>
    <dbReference type="NCBI Taxonomy" id="2784339"/>
    <lineage>
        <taxon>Bacteria</taxon>
        <taxon>Bacillati</taxon>
        <taxon>Actinomycetota</taxon>
        <taxon>Actinomycetes</taxon>
        <taxon>Propionibacteriales</taxon>
        <taxon>Nocardioidaceae</taxon>
        <taxon>Nocardioides</taxon>
    </lineage>
</organism>
<dbReference type="SMART" id="SM00852">
    <property type="entry name" value="MoCF_biosynth"/>
    <property type="match status" value="1"/>
</dbReference>
<accession>A0A930V4M6</accession>
<feature type="domain" description="MoaB/Mog" evidence="2">
    <location>
        <begin position="6"/>
        <end position="186"/>
    </location>
</feature>
<dbReference type="NCBIfam" id="NF001813">
    <property type="entry name" value="PRK00549.1"/>
    <property type="match status" value="1"/>
</dbReference>
<sequence>MTARAGIVVTGTEVLTGRVADANGPWLAEALRGRGVDVGRVVVVGDRPDDLAAAVGFLAGEGGHDLVITTGGLGPTADDLTARVVAQVQGRALRLDEGLRALIDDIVRRIADERGWQGPLGDALDEGTRKQALVPDGATWLHPTGTAPGLVVPPTGAGAPVVVLPGPPGELRAMWDAVLVDPVVTSALAGAEPLEQRTLRMWGPPEAELAVVLREHGEQHSMAGLEVTTCLRGGELEVVTRYSPAAAGAYADLEATLLERFADTLVSADGRSVDEVVADALRAGGLTVATAESCTAGLLAGRFADRPGSSAYLLGGLVTYSNEAKTALLDVPAALIERVGAVSEEVALAMAAGARARLGADLGFGVTGVAGPDGGTADKPVGLVHVALVGTLPDGTAVSEHRRLRLPGDRMSVRARTVTTCLHLLRGVLTSRS</sequence>
<dbReference type="InterPro" id="IPR001453">
    <property type="entry name" value="MoaB/Mog_dom"/>
</dbReference>
<dbReference type="InterPro" id="IPR036653">
    <property type="entry name" value="CinA-like_C"/>
</dbReference>
<dbReference type="PANTHER" id="PTHR13939">
    <property type="entry name" value="NICOTINAMIDE-NUCLEOTIDE AMIDOHYDROLASE PNCC"/>
    <property type="match status" value="1"/>
</dbReference>
<dbReference type="RefSeq" id="WP_194505023.1">
    <property type="nucleotide sequence ID" value="NZ_JADIVZ010000015.1"/>
</dbReference>
<dbReference type="InterPro" id="IPR008136">
    <property type="entry name" value="CinA_C"/>
</dbReference>
<proteinExistence type="inferred from homology"/>
<name>A0A930V4M6_9ACTN</name>
<dbReference type="Gene3D" id="3.90.950.20">
    <property type="entry name" value="CinA-like"/>
    <property type="match status" value="1"/>
</dbReference>
<dbReference type="Proteomes" id="UP000656804">
    <property type="component" value="Unassembled WGS sequence"/>
</dbReference>
<keyword evidence="4" id="KW-1185">Reference proteome</keyword>
<dbReference type="InterPro" id="IPR008135">
    <property type="entry name" value="Competence-induced_CinA"/>
</dbReference>
<dbReference type="Pfam" id="PF02464">
    <property type="entry name" value="CinA"/>
    <property type="match status" value="1"/>
</dbReference>
<gene>
    <name evidence="3" type="ORF">ISG29_18945</name>
</gene>
<dbReference type="HAMAP" id="MF_00226_B">
    <property type="entry name" value="CinA_B"/>
    <property type="match status" value="1"/>
</dbReference>
<dbReference type="Pfam" id="PF00994">
    <property type="entry name" value="MoCF_biosynth"/>
    <property type="match status" value="1"/>
</dbReference>
<protein>
    <recommendedName>
        <fullName evidence="1">CinA-like protein</fullName>
    </recommendedName>
</protein>
<reference evidence="3" key="1">
    <citation type="submission" date="2020-11" db="EMBL/GenBank/DDBJ databases">
        <title>Nocardioides sp. CBS4Y-1, whole genome shotgun sequence.</title>
        <authorList>
            <person name="Tuo L."/>
        </authorList>
    </citation>
    <scope>NUCLEOTIDE SEQUENCE</scope>
    <source>
        <strain evidence="3">CBS4Y-1</strain>
    </source>
</reference>
<dbReference type="InterPro" id="IPR036425">
    <property type="entry name" value="MoaB/Mog-like_dom_sf"/>
</dbReference>
<evidence type="ECO:0000313" key="4">
    <source>
        <dbReference type="Proteomes" id="UP000656804"/>
    </source>
</evidence>
<dbReference type="AlphaFoldDB" id="A0A930V4M6"/>
<comment type="caution">
    <text evidence="3">The sequence shown here is derived from an EMBL/GenBank/DDBJ whole genome shotgun (WGS) entry which is preliminary data.</text>
</comment>
<dbReference type="SUPFAM" id="SSF142433">
    <property type="entry name" value="CinA-like"/>
    <property type="match status" value="1"/>
</dbReference>
<evidence type="ECO:0000256" key="1">
    <source>
        <dbReference type="HAMAP-Rule" id="MF_00226"/>
    </source>
</evidence>
<dbReference type="SUPFAM" id="SSF53218">
    <property type="entry name" value="Molybdenum cofactor biosynthesis proteins"/>
    <property type="match status" value="1"/>
</dbReference>
<dbReference type="PANTHER" id="PTHR13939:SF0">
    <property type="entry name" value="NMN AMIDOHYDROLASE-LIKE PROTEIN YFAY"/>
    <property type="match status" value="1"/>
</dbReference>
<comment type="similarity">
    <text evidence="1">Belongs to the CinA family.</text>
</comment>
<dbReference type="Gene3D" id="3.40.980.10">
    <property type="entry name" value="MoaB/Mog-like domain"/>
    <property type="match status" value="1"/>
</dbReference>
<dbReference type="NCBIfam" id="TIGR00199">
    <property type="entry name" value="PncC_domain"/>
    <property type="match status" value="1"/>
</dbReference>
<evidence type="ECO:0000259" key="2">
    <source>
        <dbReference type="SMART" id="SM00852"/>
    </source>
</evidence>
<dbReference type="PIRSF" id="PIRSF006728">
    <property type="entry name" value="CinA"/>
    <property type="match status" value="1"/>
</dbReference>
<dbReference type="EMBL" id="JADIVZ010000015">
    <property type="protein sequence ID" value="MBF4163757.1"/>
    <property type="molecule type" value="Genomic_DNA"/>
</dbReference>
<evidence type="ECO:0000313" key="3">
    <source>
        <dbReference type="EMBL" id="MBF4163757.1"/>
    </source>
</evidence>
<dbReference type="InterPro" id="IPR050101">
    <property type="entry name" value="CinA"/>
</dbReference>